<dbReference type="Pfam" id="PF08668">
    <property type="entry name" value="HDOD"/>
    <property type="match status" value="1"/>
</dbReference>
<keyword evidence="3" id="KW-1185">Reference proteome</keyword>
<dbReference type="KEGG" id="rhg:EXZ61_10240"/>
<organism evidence="2 3">
    <name type="scientific">Rhodoferax aquaticus</name>
    <dbReference type="NCBI Taxonomy" id="2527691"/>
    <lineage>
        <taxon>Bacteria</taxon>
        <taxon>Pseudomonadati</taxon>
        <taxon>Pseudomonadota</taxon>
        <taxon>Betaproteobacteria</taxon>
        <taxon>Burkholderiales</taxon>
        <taxon>Comamonadaceae</taxon>
        <taxon>Rhodoferax</taxon>
    </lineage>
</organism>
<dbReference type="AlphaFoldDB" id="A0A515EPC0"/>
<proteinExistence type="predicted"/>
<dbReference type="PANTHER" id="PTHR33525">
    <property type="match status" value="1"/>
</dbReference>
<feature type="domain" description="HDOD" evidence="1">
    <location>
        <begin position="24"/>
        <end position="216"/>
    </location>
</feature>
<reference evidence="3" key="1">
    <citation type="submission" date="2019-02" db="EMBL/GenBank/DDBJ databases">
        <title>Complete genome sequence of Rhodoferax sp. Gr-4.</title>
        <authorList>
            <person name="Jin L."/>
        </authorList>
    </citation>
    <scope>NUCLEOTIDE SEQUENCE [LARGE SCALE GENOMIC DNA]</scope>
    <source>
        <strain evidence="3">Gr-4</strain>
    </source>
</reference>
<name>A0A515EPC0_9BURK</name>
<evidence type="ECO:0000259" key="1">
    <source>
        <dbReference type="PROSITE" id="PS51833"/>
    </source>
</evidence>
<dbReference type="InterPro" id="IPR052340">
    <property type="entry name" value="RNase_Y/CdgJ"/>
</dbReference>
<dbReference type="PROSITE" id="PS51833">
    <property type="entry name" value="HDOD"/>
    <property type="match status" value="1"/>
</dbReference>
<evidence type="ECO:0000313" key="3">
    <source>
        <dbReference type="Proteomes" id="UP000317365"/>
    </source>
</evidence>
<gene>
    <name evidence="2" type="ORF">EXZ61_10240</name>
</gene>
<dbReference type="InterPro" id="IPR013976">
    <property type="entry name" value="HDOD"/>
</dbReference>
<protein>
    <submittedName>
        <fullName evidence="2">HDOD domain-containing protein</fullName>
    </submittedName>
</protein>
<dbReference type="EMBL" id="CP036282">
    <property type="protein sequence ID" value="QDL54514.1"/>
    <property type="molecule type" value="Genomic_DNA"/>
</dbReference>
<accession>A0A515EPC0</accession>
<evidence type="ECO:0000313" key="2">
    <source>
        <dbReference type="EMBL" id="QDL54514.1"/>
    </source>
</evidence>
<dbReference type="SUPFAM" id="SSF109604">
    <property type="entry name" value="HD-domain/PDEase-like"/>
    <property type="match status" value="1"/>
</dbReference>
<dbReference type="PANTHER" id="PTHR33525:SF6">
    <property type="entry name" value="HDOD DOMAIN-CONTAINING PROTEIN"/>
    <property type="match status" value="1"/>
</dbReference>
<dbReference type="RefSeq" id="WP_142811490.1">
    <property type="nucleotide sequence ID" value="NZ_CP036282.1"/>
</dbReference>
<sequence length="287" mass="31210">MKVAEVEKELDHAKTQGPLRDIIIAPCPEALIELMREVQSGDPDPAVIARIAGSDVAMAASLLRIANSPVFARSRPASTVSEAVAILGLAHSIGILAGFITRKAMPVKSPLLEHFWETSTRRASAMEYIARQLYVVDAGTAQTCGLFCHIGMPVMMQGLKGYADTLATAMAEHDRSFTGIENAAHRTDHAVVGALVAKTWLLPPNITLAIRLHHDLTCLQDQRLPKEVRTLVAMALVAEHLVATHEGVPEQPEWEADGAHALAYLNVTRGEVEMWQDQLQPYFESSG</sequence>
<dbReference type="Proteomes" id="UP000317365">
    <property type="component" value="Chromosome"/>
</dbReference>
<reference evidence="3" key="2">
    <citation type="journal article" date="2020" name="Int. J. Syst. Evol. Microbiol.">
        <title>Genomic insights into a novel species Rhodoferax aquaticus sp. nov., isolated from freshwater.</title>
        <authorList>
            <person name="Li T."/>
            <person name="Zhuo Y."/>
            <person name="Jin C.Z."/>
            <person name="Wu X."/>
            <person name="Ko S.R."/>
            <person name="Jin F.J."/>
            <person name="Ahn C.Y."/>
            <person name="Oh H.M."/>
            <person name="Lee H.G."/>
            <person name="Jin L."/>
        </authorList>
    </citation>
    <scope>NUCLEOTIDE SEQUENCE [LARGE SCALE GENOMIC DNA]</scope>
    <source>
        <strain evidence="3">Gr-4</strain>
    </source>
</reference>
<dbReference type="Gene3D" id="1.10.3210.10">
    <property type="entry name" value="Hypothetical protein af1432"/>
    <property type="match status" value="1"/>
</dbReference>